<name>A0A1M5FK74_9BACT</name>
<dbReference type="AlphaFoldDB" id="A0A1M5FK74"/>
<proteinExistence type="predicted"/>
<evidence type="ECO:0000313" key="1">
    <source>
        <dbReference type="EMBL" id="SHF91906.1"/>
    </source>
</evidence>
<sequence>MDNYCNLKLPFLLPENNPLAATATLPLFLRQIPILEPTFSSCCFMDFRMACRTGAGPTDFTYNC</sequence>
<reference evidence="1 2" key="1">
    <citation type="submission" date="2016-11" db="EMBL/GenBank/DDBJ databases">
        <authorList>
            <person name="Jaros S."/>
            <person name="Januszkiewicz K."/>
            <person name="Wedrychowicz H."/>
        </authorList>
    </citation>
    <scope>NUCLEOTIDE SEQUENCE [LARGE SCALE GENOMIC DNA]</scope>
    <source>
        <strain evidence="1 2">DSM 26897</strain>
    </source>
</reference>
<protein>
    <submittedName>
        <fullName evidence="1">Uncharacterized protein</fullName>
    </submittedName>
</protein>
<evidence type="ECO:0000313" key="2">
    <source>
        <dbReference type="Proteomes" id="UP000184368"/>
    </source>
</evidence>
<organism evidence="1 2">
    <name type="scientific">Cnuella takakiae</name>
    <dbReference type="NCBI Taxonomy" id="1302690"/>
    <lineage>
        <taxon>Bacteria</taxon>
        <taxon>Pseudomonadati</taxon>
        <taxon>Bacteroidota</taxon>
        <taxon>Chitinophagia</taxon>
        <taxon>Chitinophagales</taxon>
        <taxon>Chitinophagaceae</taxon>
        <taxon>Cnuella</taxon>
    </lineage>
</organism>
<keyword evidence="2" id="KW-1185">Reference proteome</keyword>
<gene>
    <name evidence="1" type="ORF">SAMN05444008_11444</name>
</gene>
<dbReference type="EMBL" id="FQUO01000014">
    <property type="protein sequence ID" value="SHF91906.1"/>
    <property type="molecule type" value="Genomic_DNA"/>
</dbReference>
<accession>A0A1M5FK74</accession>
<dbReference type="Proteomes" id="UP000184368">
    <property type="component" value="Unassembled WGS sequence"/>
</dbReference>